<keyword evidence="3" id="KW-1185">Reference proteome</keyword>
<comment type="caution">
    <text evidence="2">The sequence shown here is derived from an EMBL/GenBank/DDBJ whole genome shotgun (WGS) entry which is preliminary data.</text>
</comment>
<proteinExistence type="predicted"/>
<accession>A0A4U6BSI2</accession>
<organism evidence="2 3">
    <name type="scientific">Afipia massiliensis</name>
    <dbReference type="NCBI Taxonomy" id="211460"/>
    <lineage>
        <taxon>Bacteria</taxon>
        <taxon>Pseudomonadati</taxon>
        <taxon>Pseudomonadota</taxon>
        <taxon>Alphaproteobacteria</taxon>
        <taxon>Hyphomicrobiales</taxon>
        <taxon>Nitrobacteraceae</taxon>
        <taxon>Afipia</taxon>
    </lineage>
</organism>
<dbReference type="Pfam" id="PF11749">
    <property type="entry name" value="DUF3305"/>
    <property type="match status" value="1"/>
</dbReference>
<dbReference type="RefSeq" id="WP_046830051.1">
    <property type="nucleotide sequence ID" value="NZ_LBIA02000001.1"/>
</dbReference>
<name>A0A4U6BSI2_9BRAD</name>
<evidence type="ECO:0000313" key="3">
    <source>
        <dbReference type="Proteomes" id="UP000034832"/>
    </source>
</evidence>
<feature type="compositionally biased region" description="Basic and acidic residues" evidence="1">
    <location>
        <begin position="149"/>
        <end position="169"/>
    </location>
</feature>
<dbReference type="Proteomes" id="UP000034832">
    <property type="component" value="Unassembled WGS sequence"/>
</dbReference>
<sequence>MTEISREVGVVLRRRVIDNPWIDHMWSPVTVLDDVPATAPWTVLSQEADATLYYAGPATIDLFSTDTANYRDNLADGAPRIWIALRRQDGGAELELTKVTADPTEGEALFESGTDVIGTVPMSPDIASWVAAFVDEFHVEHVFHKRKRDGTSDDRRRGEDPSGRRRDDA</sequence>
<dbReference type="EMBL" id="LBIA02000001">
    <property type="protein sequence ID" value="TKT73537.1"/>
    <property type="molecule type" value="Genomic_DNA"/>
</dbReference>
<dbReference type="InterPro" id="IPR021736">
    <property type="entry name" value="DUF3305"/>
</dbReference>
<gene>
    <name evidence="2" type="ORF">YH63_020090</name>
</gene>
<dbReference type="STRING" id="211460.YH63_19860"/>
<reference evidence="2" key="1">
    <citation type="submission" date="2019-04" db="EMBL/GenBank/DDBJ databases">
        <title>Whole genome sequencing of cave bacteria.</title>
        <authorList>
            <person name="Gan H.M."/>
            <person name="Barton H."/>
            <person name="Savka M.A."/>
        </authorList>
    </citation>
    <scope>NUCLEOTIDE SEQUENCE [LARGE SCALE GENOMIC DNA]</scope>
    <source>
        <strain evidence="2">LC387</strain>
    </source>
</reference>
<protein>
    <submittedName>
        <fullName evidence="2">DUF3305 domain-containing protein</fullName>
    </submittedName>
</protein>
<evidence type="ECO:0000256" key="1">
    <source>
        <dbReference type="SAM" id="MobiDB-lite"/>
    </source>
</evidence>
<dbReference type="AlphaFoldDB" id="A0A4U6BSI2"/>
<evidence type="ECO:0000313" key="2">
    <source>
        <dbReference type="EMBL" id="TKT73537.1"/>
    </source>
</evidence>
<dbReference type="OrthoDB" id="7271084at2"/>
<feature type="region of interest" description="Disordered" evidence="1">
    <location>
        <begin position="145"/>
        <end position="169"/>
    </location>
</feature>